<name>A0AA86QH11_9EUKA</name>
<accession>A0AA86QH11</accession>
<comment type="caution">
    <text evidence="1">The sequence shown here is derived from an EMBL/GenBank/DDBJ whole genome shotgun (WGS) entry which is preliminary data.</text>
</comment>
<proteinExistence type="predicted"/>
<keyword evidence="3" id="KW-1185">Reference proteome</keyword>
<reference evidence="2 3" key="2">
    <citation type="submission" date="2024-07" db="EMBL/GenBank/DDBJ databases">
        <authorList>
            <person name="Akdeniz Z."/>
        </authorList>
    </citation>
    <scope>NUCLEOTIDE SEQUENCE [LARGE SCALE GENOMIC DNA]</scope>
</reference>
<evidence type="ECO:0000313" key="1">
    <source>
        <dbReference type="EMBL" id="CAI9956451.1"/>
    </source>
</evidence>
<evidence type="ECO:0000313" key="3">
    <source>
        <dbReference type="Proteomes" id="UP001642409"/>
    </source>
</evidence>
<gene>
    <name evidence="2" type="ORF">HINF_LOCUS42065</name>
    <name evidence="1" type="ORF">HINF_LOCUS44096</name>
</gene>
<dbReference type="EMBL" id="CATOUU010000873">
    <property type="protein sequence ID" value="CAI9956451.1"/>
    <property type="molecule type" value="Genomic_DNA"/>
</dbReference>
<dbReference type="EMBL" id="CAXDID020000170">
    <property type="protein sequence ID" value="CAL6047139.1"/>
    <property type="molecule type" value="Genomic_DNA"/>
</dbReference>
<reference evidence="1" key="1">
    <citation type="submission" date="2023-06" db="EMBL/GenBank/DDBJ databases">
        <authorList>
            <person name="Kurt Z."/>
        </authorList>
    </citation>
    <scope>NUCLEOTIDE SEQUENCE</scope>
</reference>
<sequence>MISNIPESIQHQIDESILQQIQRQLQINGVKVETMDIAKQYKLDFNICKSIQWAEINNIVCEQYQTYIKIINSRQRFICNIVPNQLPPYPRNVQHMIKQHISSCIGQIKPRYIPSERQDNVINMFTKGFLYKVNIKFQLKKSDPFQFGKLQRQMINQVKTELQNHVIISSLNQNEVKKDFDKTGLNAIPLEESEIFDLQ</sequence>
<dbReference type="Proteomes" id="UP001642409">
    <property type="component" value="Unassembled WGS sequence"/>
</dbReference>
<organism evidence="1">
    <name type="scientific">Hexamita inflata</name>
    <dbReference type="NCBI Taxonomy" id="28002"/>
    <lineage>
        <taxon>Eukaryota</taxon>
        <taxon>Metamonada</taxon>
        <taxon>Diplomonadida</taxon>
        <taxon>Hexamitidae</taxon>
        <taxon>Hexamitinae</taxon>
        <taxon>Hexamita</taxon>
    </lineage>
</organism>
<dbReference type="AlphaFoldDB" id="A0AA86QH11"/>
<protein>
    <submittedName>
        <fullName evidence="2">Hypothetical_protein</fullName>
    </submittedName>
</protein>
<evidence type="ECO:0000313" key="2">
    <source>
        <dbReference type="EMBL" id="CAL6047139.1"/>
    </source>
</evidence>